<reference evidence="1 2" key="1">
    <citation type="submission" date="2021-10" db="EMBL/GenBank/DDBJ databases">
        <title>Lutispora strain m25 sp. nov., a thermophilic, non-spore-forming bacterium isolated from a lab-scale methanogenic bioreactor digesting anaerobic sludge.</title>
        <authorList>
            <person name="El Houari A."/>
            <person name="Mcdonald J."/>
        </authorList>
    </citation>
    <scope>NUCLEOTIDE SEQUENCE [LARGE SCALE GENOMIC DNA]</scope>
    <source>
        <strain evidence="2">m25</strain>
    </source>
</reference>
<dbReference type="Pfam" id="PF12611">
    <property type="entry name" value="Flagellar_put"/>
    <property type="match status" value="1"/>
</dbReference>
<name>A0ABT1NA71_9FIRM</name>
<proteinExistence type="predicted"/>
<organism evidence="1 2">
    <name type="scientific">Lutispora saccharofermentans</name>
    <dbReference type="NCBI Taxonomy" id="3024236"/>
    <lineage>
        <taxon>Bacteria</taxon>
        <taxon>Bacillati</taxon>
        <taxon>Bacillota</taxon>
        <taxon>Clostridia</taxon>
        <taxon>Lutisporales</taxon>
        <taxon>Lutisporaceae</taxon>
        <taxon>Lutispora</taxon>
    </lineage>
</organism>
<accession>A0ABT1NA71</accession>
<keyword evidence="1" id="KW-0969">Cilium</keyword>
<keyword evidence="1" id="KW-0282">Flagellum</keyword>
<evidence type="ECO:0000313" key="2">
    <source>
        <dbReference type="Proteomes" id="UP001651880"/>
    </source>
</evidence>
<dbReference type="EMBL" id="JAJEKE010000001">
    <property type="protein sequence ID" value="MCQ1527996.1"/>
    <property type="molecule type" value="Genomic_DNA"/>
</dbReference>
<dbReference type="RefSeq" id="WP_255225511.1">
    <property type="nucleotide sequence ID" value="NZ_JAJEKE010000001.1"/>
</dbReference>
<keyword evidence="1" id="KW-0966">Cell projection</keyword>
<gene>
    <name evidence="1" type="ORF">LJD61_00325</name>
</gene>
<comment type="caution">
    <text evidence="1">The sequence shown here is derived from an EMBL/GenBank/DDBJ whole genome shotgun (WGS) entry which is preliminary data.</text>
</comment>
<sequence>MNDFKVNINQNIIAIPKTNRINIQDKPRTHGNSSFGTILEGQIKQQESIKFSKHAQERLIARNVELTQEDIANIDKAVEKAARKGIKDTLILLGNTALIANVRSKTIITAATEDTLKDNIFTNIDGAIII</sequence>
<protein>
    <submittedName>
        <fullName evidence="1">Flagellar protein</fullName>
    </submittedName>
</protein>
<evidence type="ECO:0000313" key="1">
    <source>
        <dbReference type="EMBL" id="MCQ1527996.1"/>
    </source>
</evidence>
<dbReference type="InterPro" id="IPR013367">
    <property type="entry name" value="Flagellar_put"/>
</dbReference>
<dbReference type="Proteomes" id="UP001651880">
    <property type="component" value="Unassembled WGS sequence"/>
</dbReference>
<dbReference type="NCBIfam" id="TIGR02530">
    <property type="entry name" value="flg_new"/>
    <property type="match status" value="1"/>
</dbReference>
<keyword evidence="2" id="KW-1185">Reference proteome</keyword>